<comment type="caution">
    <text evidence="1">The sequence shown here is derived from an EMBL/GenBank/DDBJ whole genome shotgun (WGS) entry which is preliminary data.</text>
</comment>
<dbReference type="Proteomes" id="UP000549343">
    <property type="component" value="Unassembled WGS sequence"/>
</dbReference>
<evidence type="ECO:0000313" key="1">
    <source>
        <dbReference type="EMBL" id="MBB4776422.1"/>
    </source>
</evidence>
<proteinExistence type="predicted"/>
<organism evidence="1 2">
    <name type="scientific">Actinomadura livida</name>
    <dbReference type="NCBI Taxonomy" id="79909"/>
    <lineage>
        <taxon>Bacteria</taxon>
        <taxon>Bacillati</taxon>
        <taxon>Actinomycetota</taxon>
        <taxon>Actinomycetes</taxon>
        <taxon>Streptosporangiales</taxon>
        <taxon>Thermomonosporaceae</taxon>
        <taxon>Actinomadura</taxon>
    </lineage>
</organism>
<protein>
    <submittedName>
        <fullName evidence="1">Uncharacterized protein</fullName>
    </submittedName>
</protein>
<evidence type="ECO:0000313" key="2">
    <source>
        <dbReference type="Proteomes" id="UP000549343"/>
    </source>
</evidence>
<gene>
    <name evidence="1" type="ORF">F4557_004840</name>
</gene>
<dbReference type="RefSeq" id="WP_184886306.1">
    <property type="nucleotide sequence ID" value="NZ_BAAAHD010000018.1"/>
</dbReference>
<reference evidence="1 2" key="1">
    <citation type="submission" date="2020-08" db="EMBL/GenBank/DDBJ databases">
        <title>Sequencing the genomes of 1000 actinobacteria strains.</title>
        <authorList>
            <person name="Klenk H.-P."/>
        </authorList>
    </citation>
    <scope>NUCLEOTIDE SEQUENCE [LARGE SCALE GENOMIC DNA]</scope>
    <source>
        <strain evidence="1 2">DSM 44772</strain>
    </source>
</reference>
<accession>A0A7W7MZZ4</accession>
<dbReference type="EMBL" id="JACHMV010000001">
    <property type="protein sequence ID" value="MBB4776422.1"/>
    <property type="molecule type" value="Genomic_DNA"/>
</dbReference>
<name>A0A7W7MZZ4_9ACTN</name>
<dbReference type="AlphaFoldDB" id="A0A7W7MZZ4"/>
<sequence>MNRPRRDRATTMTISFGTLSFETTSSDQRLRDARALHAPGRKAVTA</sequence>